<dbReference type="AlphaFoldDB" id="A0A370GBI0"/>
<proteinExistence type="predicted"/>
<reference evidence="2 3" key="1">
    <citation type="submission" date="2018-07" db="EMBL/GenBank/DDBJ databases">
        <title>Genomic Encyclopedia of Type Strains, Phase IV (KMG-IV): sequencing the most valuable type-strain genomes for metagenomic binning, comparative biology and taxonomic classification.</title>
        <authorList>
            <person name="Goeker M."/>
        </authorList>
    </citation>
    <scope>NUCLEOTIDE SEQUENCE [LARGE SCALE GENOMIC DNA]</scope>
    <source>
        <strain evidence="2 3">DSM 16500</strain>
    </source>
</reference>
<dbReference type="NCBIfam" id="TIGR02750">
    <property type="entry name" value="TraN_Ftype"/>
    <property type="match status" value="1"/>
</dbReference>
<feature type="chain" id="PRO_5016630624" evidence="1">
    <location>
        <begin position="20"/>
        <end position="594"/>
    </location>
</feature>
<gene>
    <name evidence="2" type="ORF">C8D86_12126</name>
</gene>
<name>A0A370GBI0_9COXI</name>
<dbReference type="EMBL" id="QQAX01000021">
    <property type="protein sequence ID" value="RDI41128.1"/>
    <property type="molecule type" value="Genomic_DNA"/>
</dbReference>
<feature type="signal peptide" evidence="1">
    <location>
        <begin position="1"/>
        <end position="19"/>
    </location>
</feature>
<dbReference type="InterPro" id="IPR014121">
    <property type="entry name" value="TraN_Ftype"/>
</dbReference>
<evidence type="ECO:0000313" key="3">
    <source>
        <dbReference type="Proteomes" id="UP000254720"/>
    </source>
</evidence>
<protein>
    <submittedName>
        <fullName evidence="2">Conjugal transfer mating pair stabilization protein TraN</fullName>
    </submittedName>
</protein>
<keyword evidence="1" id="KW-0732">Signal</keyword>
<dbReference type="Proteomes" id="UP000254720">
    <property type="component" value="Unassembled WGS sequence"/>
</dbReference>
<dbReference type="OrthoDB" id="5297981at2"/>
<keyword evidence="3" id="KW-1185">Reference proteome</keyword>
<organism evidence="2 3">
    <name type="scientific">Aquicella lusitana</name>
    <dbReference type="NCBI Taxonomy" id="254246"/>
    <lineage>
        <taxon>Bacteria</taxon>
        <taxon>Pseudomonadati</taxon>
        <taxon>Pseudomonadota</taxon>
        <taxon>Gammaproteobacteria</taxon>
        <taxon>Legionellales</taxon>
        <taxon>Coxiellaceae</taxon>
        <taxon>Aquicella</taxon>
    </lineage>
</organism>
<accession>A0A370GBI0</accession>
<dbReference type="RefSeq" id="WP_114835007.1">
    <property type="nucleotide sequence ID" value="NZ_LR699117.1"/>
</dbReference>
<sequence length="594" mass="65843">MRSLILFVAIFSFINTCIAGSPDFESAVNLAKSEAQNKKSSSYNQAKNFDPKSVFDNYTNYPDQTKYYDGVKQSNAQQMTNDAFQQKNSEEGKIISNTINQHPRYVINPSDPDIQHSQLIQKEADNIIHGVTSQYVDCKPKQSCTIQYQKKQCTEAPQTIFQSCKKKLIVDVITHETNTHYPLNAYLYVDEHKYAGISINAVYGNIDFLGPHDASFKLDGRLPKDIDCRTLQGTIKSSSGGAQLDYIHFPSCANGLALDYHISGGHRKNLQIDMVSKVVTYEVKDKWIDDCSGIANDTTCKLKSQQCDIPKSTQIIQGIPVTRDCWQESFNYICRGGSGAGDCSALRSAQCEQIGSECKEKSNDQCALYQQTYRCPIQSCSPTTDVICGNGQEYCLDGSCTDQSYQQSQDFAKSVSALSAASDAAKQLDQSSLTIFAGHPVECSEKPIGYSNCCTESGWGQDIGLDNCPDAAKKLHVDRENKLAIKVGRYCSSDIAGICVEHSQVFCVFSSKLSKIIQEQGRSNQLHIDFGSAEHPRCDGITPEQLQALDLSKIDFQDFINDLSKNVKNPDLKQIQDMIQQHVKQAQTSGRING</sequence>
<comment type="caution">
    <text evidence="2">The sequence shown here is derived from an EMBL/GenBank/DDBJ whole genome shotgun (WGS) entry which is preliminary data.</text>
</comment>
<dbReference type="Pfam" id="PF06986">
    <property type="entry name" value="F_T4SS_TraN"/>
    <property type="match status" value="1"/>
</dbReference>
<evidence type="ECO:0000313" key="2">
    <source>
        <dbReference type="EMBL" id="RDI41128.1"/>
    </source>
</evidence>
<evidence type="ECO:0000256" key="1">
    <source>
        <dbReference type="SAM" id="SignalP"/>
    </source>
</evidence>